<comment type="caution">
    <text evidence="2">The sequence shown here is derived from an EMBL/GenBank/DDBJ whole genome shotgun (WGS) entry which is preliminary data.</text>
</comment>
<keyword evidence="3" id="KW-1185">Reference proteome</keyword>
<feature type="transmembrane region" description="Helical" evidence="1">
    <location>
        <begin position="58"/>
        <end position="82"/>
    </location>
</feature>
<dbReference type="Proteomes" id="UP000707352">
    <property type="component" value="Unassembled WGS sequence"/>
</dbReference>
<reference evidence="2 3" key="1">
    <citation type="submission" date="2020-03" db="EMBL/GenBank/DDBJ databases">
        <title>The genome sequence of Microvirga sp. c23x22.</title>
        <authorList>
            <person name="Zhang X."/>
        </authorList>
    </citation>
    <scope>NUCLEOTIDE SEQUENCE [LARGE SCALE GENOMIC DNA]</scope>
    <source>
        <strain evidence="3">c23x22</strain>
    </source>
</reference>
<protein>
    <submittedName>
        <fullName evidence="2">DUF2798 domain-containing protein</fullName>
    </submittedName>
</protein>
<evidence type="ECO:0000256" key="1">
    <source>
        <dbReference type="SAM" id="Phobius"/>
    </source>
</evidence>
<dbReference type="EMBL" id="JAATJS010000003">
    <property type="protein sequence ID" value="NIX77180.1"/>
    <property type="molecule type" value="Genomic_DNA"/>
</dbReference>
<evidence type="ECO:0000313" key="2">
    <source>
        <dbReference type="EMBL" id="NIX77180.1"/>
    </source>
</evidence>
<name>A0ABX0VDY9_9HYPH</name>
<dbReference type="Pfam" id="PF11391">
    <property type="entry name" value="DUF2798"/>
    <property type="match status" value="1"/>
</dbReference>
<proteinExistence type="predicted"/>
<sequence>MRCSPPLRFKKLPAKAQFVVFPLILTLLMSGVVSTIATLKVAGFEPGILLKILQAWGISYAIAFPTALVVMPLVRRIVAALVELPAKGR</sequence>
<dbReference type="InterPro" id="IPR021529">
    <property type="entry name" value="DUF2798"/>
</dbReference>
<keyword evidence="1" id="KW-1133">Transmembrane helix</keyword>
<gene>
    <name evidence="2" type="ORF">HB375_11235</name>
</gene>
<keyword evidence="1" id="KW-0812">Transmembrane</keyword>
<organism evidence="2 3">
    <name type="scientific">Microvirga terricola</name>
    <dbReference type="NCBI Taxonomy" id="2719797"/>
    <lineage>
        <taxon>Bacteria</taxon>
        <taxon>Pseudomonadati</taxon>
        <taxon>Pseudomonadota</taxon>
        <taxon>Alphaproteobacteria</taxon>
        <taxon>Hyphomicrobiales</taxon>
        <taxon>Methylobacteriaceae</taxon>
        <taxon>Microvirga</taxon>
    </lineage>
</organism>
<accession>A0ABX0VDY9</accession>
<evidence type="ECO:0000313" key="3">
    <source>
        <dbReference type="Proteomes" id="UP000707352"/>
    </source>
</evidence>
<keyword evidence="1" id="KW-0472">Membrane</keyword>